<dbReference type="PROSITE" id="PS50280">
    <property type="entry name" value="SET"/>
    <property type="match status" value="1"/>
</dbReference>
<dbReference type="AlphaFoldDB" id="A0A182Q7F1"/>
<dbReference type="GO" id="GO:0008170">
    <property type="term" value="F:N-methyltransferase activity"/>
    <property type="evidence" value="ECO:0007669"/>
    <property type="project" value="UniProtKB-ARBA"/>
</dbReference>
<dbReference type="GO" id="GO:0008276">
    <property type="term" value="F:protein methyltransferase activity"/>
    <property type="evidence" value="ECO:0007669"/>
    <property type="project" value="UniProtKB-ARBA"/>
</dbReference>
<dbReference type="EnsemblMetazoa" id="AFAF004540-RA">
    <property type="protein sequence ID" value="AFAF004540-PA"/>
    <property type="gene ID" value="AFAF004540"/>
</dbReference>
<dbReference type="InterPro" id="IPR002893">
    <property type="entry name" value="Znf_MYND"/>
</dbReference>
<dbReference type="Gene3D" id="6.10.140.2220">
    <property type="match status" value="1"/>
</dbReference>
<evidence type="ECO:0000256" key="4">
    <source>
        <dbReference type="PROSITE-ProRule" id="PRU00134"/>
    </source>
</evidence>
<evidence type="ECO:0008006" key="9">
    <source>
        <dbReference type="Google" id="ProtNLM"/>
    </source>
</evidence>
<dbReference type="InterPro" id="IPR046341">
    <property type="entry name" value="SET_dom_sf"/>
</dbReference>
<keyword evidence="1" id="KW-0479">Metal-binding</keyword>
<keyword evidence="3" id="KW-0862">Zinc</keyword>
<dbReference type="STRING" id="69004.A0A182Q7F1"/>
<dbReference type="InterPro" id="IPR001214">
    <property type="entry name" value="SET_dom"/>
</dbReference>
<name>A0A182Q7F1_9DIPT</name>
<evidence type="ECO:0000259" key="5">
    <source>
        <dbReference type="PROSITE" id="PS50280"/>
    </source>
</evidence>
<dbReference type="Gene3D" id="1.10.220.160">
    <property type="match status" value="1"/>
</dbReference>
<dbReference type="GO" id="GO:0008270">
    <property type="term" value="F:zinc ion binding"/>
    <property type="evidence" value="ECO:0007669"/>
    <property type="project" value="UniProtKB-KW"/>
</dbReference>
<dbReference type="Proteomes" id="UP000075886">
    <property type="component" value="Unassembled WGS sequence"/>
</dbReference>
<dbReference type="EMBL" id="AXCN02001095">
    <property type="status" value="NOT_ANNOTATED_CDS"/>
    <property type="molecule type" value="Genomic_DNA"/>
</dbReference>
<dbReference type="VEuPathDB" id="VectorBase:AFAF004540"/>
<evidence type="ECO:0000259" key="6">
    <source>
        <dbReference type="PROSITE" id="PS50865"/>
    </source>
</evidence>
<dbReference type="GO" id="GO:0008757">
    <property type="term" value="F:S-adenosylmethionine-dependent methyltransferase activity"/>
    <property type="evidence" value="ECO:0007669"/>
    <property type="project" value="UniProtKB-ARBA"/>
</dbReference>
<accession>A0A182Q7F1</accession>
<keyword evidence="8" id="KW-1185">Reference proteome</keyword>
<dbReference type="PANTHER" id="PTHR47111">
    <property type="entry name" value="BCDNA.LD29892"/>
    <property type="match status" value="1"/>
</dbReference>
<dbReference type="PANTHER" id="PTHR47111:SF1">
    <property type="entry name" value="SET AND MYND DOMAIN-CONTAINING PROTEIN 4"/>
    <property type="match status" value="1"/>
</dbReference>
<evidence type="ECO:0000313" key="8">
    <source>
        <dbReference type="Proteomes" id="UP000075886"/>
    </source>
</evidence>
<evidence type="ECO:0000313" key="7">
    <source>
        <dbReference type="EnsemblMetazoa" id="AFAF004540-PA"/>
    </source>
</evidence>
<reference evidence="7" key="2">
    <citation type="submission" date="2020-05" db="UniProtKB">
        <authorList>
            <consortium name="EnsemblMetazoa"/>
        </authorList>
    </citation>
    <scope>IDENTIFICATION</scope>
    <source>
        <strain evidence="7">FAR1</strain>
    </source>
</reference>
<feature type="domain" description="SET" evidence="5">
    <location>
        <begin position="146"/>
        <end position="441"/>
    </location>
</feature>
<organism evidence="7 8">
    <name type="scientific">Anopheles farauti</name>
    <dbReference type="NCBI Taxonomy" id="69004"/>
    <lineage>
        <taxon>Eukaryota</taxon>
        <taxon>Metazoa</taxon>
        <taxon>Ecdysozoa</taxon>
        <taxon>Arthropoda</taxon>
        <taxon>Hexapoda</taxon>
        <taxon>Insecta</taxon>
        <taxon>Pterygota</taxon>
        <taxon>Neoptera</taxon>
        <taxon>Endopterygota</taxon>
        <taxon>Diptera</taxon>
        <taxon>Nematocera</taxon>
        <taxon>Culicoidea</taxon>
        <taxon>Culicidae</taxon>
        <taxon>Anophelinae</taxon>
        <taxon>Anopheles</taxon>
    </lineage>
</organism>
<dbReference type="SUPFAM" id="SSF82199">
    <property type="entry name" value="SET domain"/>
    <property type="match status" value="1"/>
</dbReference>
<reference evidence="8" key="1">
    <citation type="submission" date="2014-01" db="EMBL/GenBank/DDBJ databases">
        <title>The Genome Sequence of Anopheles farauti FAR1 (V2).</title>
        <authorList>
            <consortium name="The Broad Institute Genomics Platform"/>
            <person name="Neafsey D.E."/>
            <person name="Besansky N."/>
            <person name="Howell P."/>
            <person name="Walton C."/>
            <person name="Young S.K."/>
            <person name="Zeng Q."/>
            <person name="Gargeya S."/>
            <person name="Fitzgerald M."/>
            <person name="Haas B."/>
            <person name="Abouelleil A."/>
            <person name="Allen A.W."/>
            <person name="Alvarado L."/>
            <person name="Arachchi H.M."/>
            <person name="Berlin A.M."/>
            <person name="Chapman S.B."/>
            <person name="Gainer-Dewar J."/>
            <person name="Goldberg J."/>
            <person name="Griggs A."/>
            <person name="Gujja S."/>
            <person name="Hansen M."/>
            <person name="Howarth C."/>
            <person name="Imamovic A."/>
            <person name="Ireland A."/>
            <person name="Larimer J."/>
            <person name="McCowan C."/>
            <person name="Murphy C."/>
            <person name="Pearson M."/>
            <person name="Poon T.W."/>
            <person name="Priest M."/>
            <person name="Roberts A."/>
            <person name="Saif S."/>
            <person name="Shea T."/>
            <person name="Sisk P."/>
            <person name="Sykes S."/>
            <person name="Wortman J."/>
            <person name="Nusbaum C."/>
            <person name="Birren B."/>
        </authorList>
    </citation>
    <scope>NUCLEOTIDE SEQUENCE [LARGE SCALE GENOMIC DNA]</scope>
    <source>
        <strain evidence="8">FAR1</strain>
    </source>
</reference>
<evidence type="ECO:0000256" key="3">
    <source>
        <dbReference type="ARBA" id="ARBA00022833"/>
    </source>
</evidence>
<dbReference type="Gene3D" id="2.170.270.10">
    <property type="entry name" value="SET domain"/>
    <property type="match status" value="1"/>
</dbReference>
<dbReference type="Pfam" id="PF00856">
    <property type="entry name" value="SET"/>
    <property type="match status" value="1"/>
</dbReference>
<sequence>MIDFATVVPSRSCRNDEKLVAHIMQYMRRALQELPTMPLLDILLLTIKDNQYALLLLKNPNLPLSHTSYMLRLLELMNIFLAYCEPGTGFVAEALLYRAAIAFLYRQDEHAIFNYQLVGEINPALGRMFMGGVVGQMAQMRLLNRPKNEFNNAMLILPIMADVRCNSKAPYGRLLRPTWSLPKDASFVRERPFVRLLIADRHVRCDYCLAYAPFTLIPCRSCSLVMYCSTRCYDRAQNEYHKVECSLGSILRSQFGNAEFLAARVTIRLYHLFNDIDVLTTYIRNLPRSIPHASYEIPGGVAGRFAEESYMKLYFLATNRSKLSRAELKRDGINACKIAQMIQRHLNLGNGELLLAELMVRHLQIARTNALTLYRAVDDPAVAAPAAPGNTPFAMVLTTTGSMFNHSNEPNVDYTLAVDGAIAFKTKRNIPRDEQLFINYCGGRKRGISPGKKSAVGQTV</sequence>
<evidence type="ECO:0000256" key="2">
    <source>
        <dbReference type="ARBA" id="ARBA00022771"/>
    </source>
</evidence>
<proteinExistence type="predicted"/>
<keyword evidence="2 4" id="KW-0863">Zinc-finger</keyword>
<dbReference type="SUPFAM" id="SSF144232">
    <property type="entry name" value="HIT/MYND zinc finger-like"/>
    <property type="match status" value="1"/>
</dbReference>
<dbReference type="Pfam" id="PF01753">
    <property type="entry name" value="zf-MYND"/>
    <property type="match status" value="1"/>
</dbReference>
<evidence type="ECO:0000256" key="1">
    <source>
        <dbReference type="ARBA" id="ARBA00022723"/>
    </source>
</evidence>
<feature type="domain" description="MYND-type" evidence="6">
    <location>
        <begin position="205"/>
        <end position="245"/>
    </location>
</feature>
<protein>
    <recommendedName>
        <fullName evidence="9">MYND-type domain-containing protein</fullName>
    </recommendedName>
</protein>
<dbReference type="PROSITE" id="PS50865">
    <property type="entry name" value="ZF_MYND_2"/>
    <property type="match status" value="1"/>
</dbReference>